<proteinExistence type="predicted"/>
<dbReference type="Proteomes" id="UP000268313">
    <property type="component" value="Unassembled WGS sequence"/>
</dbReference>
<evidence type="ECO:0000313" key="1">
    <source>
        <dbReference type="EMBL" id="RKG97492.1"/>
    </source>
</evidence>
<dbReference type="EMBL" id="RAWE01000174">
    <property type="protein sequence ID" value="RKG97492.1"/>
    <property type="molecule type" value="Genomic_DNA"/>
</dbReference>
<dbReference type="RefSeq" id="WP_147450352.1">
    <property type="nucleotide sequence ID" value="NZ_JABFJX010000304.1"/>
</dbReference>
<keyword evidence="2" id="KW-1185">Reference proteome</keyword>
<comment type="caution">
    <text evidence="1">The sequence shown here is derived from an EMBL/GenBank/DDBJ whole genome shotgun (WGS) entry which is preliminary data.</text>
</comment>
<dbReference type="OrthoDB" id="5513663at2"/>
<gene>
    <name evidence="1" type="ORF">D7X32_32555</name>
</gene>
<evidence type="ECO:0000313" key="2">
    <source>
        <dbReference type="Proteomes" id="UP000268313"/>
    </source>
</evidence>
<organism evidence="1 2">
    <name type="scientific">Corallococcus carmarthensis</name>
    <dbReference type="NCBI Taxonomy" id="2316728"/>
    <lineage>
        <taxon>Bacteria</taxon>
        <taxon>Pseudomonadati</taxon>
        <taxon>Myxococcota</taxon>
        <taxon>Myxococcia</taxon>
        <taxon>Myxococcales</taxon>
        <taxon>Cystobacterineae</taxon>
        <taxon>Myxococcaceae</taxon>
        <taxon>Corallococcus</taxon>
    </lineage>
</organism>
<dbReference type="AlphaFoldDB" id="A0A3A8JNV6"/>
<accession>A0A3A8JNV6</accession>
<reference evidence="2" key="1">
    <citation type="submission" date="2018-09" db="EMBL/GenBank/DDBJ databases">
        <authorList>
            <person name="Livingstone P.G."/>
            <person name="Whitworth D.E."/>
        </authorList>
    </citation>
    <scope>NUCLEOTIDE SEQUENCE [LARGE SCALE GENOMIC DNA]</scope>
    <source>
        <strain evidence="2">CA043D</strain>
    </source>
</reference>
<sequence length="176" mass="19199">MRHTLTPGHGLLTGLAAVHLLLVACGALHVPFLQLTDTVRPWAQGYVHWTGASSGFSFFAPGVSPAVRVSFDLEGASGEQLHDDFRSDNSAVNVRIHSMMLRFGLQESRDALARAWAAAMFGRHPDARAVTVRVESLQLPTMEAHLQGSRPLWSEAYRAVFERRLPASVSTGEVTP</sequence>
<name>A0A3A8JNV6_9BACT</name>
<dbReference type="PROSITE" id="PS51257">
    <property type="entry name" value="PROKAR_LIPOPROTEIN"/>
    <property type="match status" value="1"/>
</dbReference>
<protein>
    <submittedName>
        <fullName evidence="1">Uncharacterized protein</fullName>
    </submittedName>
</protein>